<dbReference type="Gene3D" id="2.40.70.10">
    <property type="entry name" value="Acid Proteases"/>
    <property type="match status" value="2"/>
</dbReference>
<evidence type="ECO:0000259" key="7">
    <source>
        <dbReference type="PROSITE" id="PS51767"/>
    </source>
</evidence>
<gene>
    <name evidence="8" type="ORF">AB675_7864</name>
</gene>
<feature type="signal peptide" evidence="6">
    <location>
        <begin position="1"/>
        <end position="16"/>
    </location>
</feature>
<feature type="disulfide bond" evidence="4">
    <location>
        <begin position="314"/>
        <end position="363"/>
    </location>
</feature>
<comment type="similarity">
    <text evidence="1 5">Belongs to the peptidase A1 family.</text>
</comment>
<dbReference type="OrthoDB" id="771136at2759"/>
<name>A0A0N1P1S5_9EURO</name>
<proteinExistence type="inferred from homology"/>
<evidence type="ECO:0000256" key="3">
    <source>
        <dbReference type="PIRSR" id="PIRSR601461-1"/>
    </source>
</evidence>
<comment type="caution">
    <text evidence="8">The sequence shown here is derived from an EMBL/GenBank/DDBJ whole genome shotgun (WGS) entry which is preliminary data.</text>
</comment>
<feature type="chain" id="PRO_5005879514" evidence="6">
    <location>
        <begin position="17"/>
        <end position="519"/>
    </location>
</feature>
<dbReference type="PANTHER" id="PTHR47966:SF65">
    <property type="entry name" value="ASPARTIC-TYPE ENDOPEPTIDASE"/>
    <property type="match status" value="1"/>
</dbReference>
<dbReference type="GO" id="GO:0006508">
    <property type="term" value="P:proteolysis"/>
    <property type="evidence" value="ECO:0007669"/>
    <property type="project" value="UniProtKB-KW"/>
</dbReference>
<feature type="active site" evidence="3">
    <location>
        <position position="285"/>
    </location>
</feature>
<keyword evidence="4" id="KW-1015">Disulfide bond</keyword>
<dbReference type="PANTHER" id="PTHR47966">
    <property type="entry name" value="BETA-SITE APP-CLEAVING ENZYME, ISOFORM A-RELATED"/>
    <property type="match status" value="1"/>
</dbReference>
<dbReference type="PROSITE" id="PS51767">
    <property type="entry name" value="PEPTIDASE_A1"/>
    <property type="match status" value="1"/>
</dbReference>
<dbReference type="GeneID" id="28740145"/>
<evidence type="ECO:0000256" key="5">
    <source>
        <dbReference type="RuleBase" id="RU000454"/>
    </source>
</evidence>
<dbReference type="PROSITE" id="PS00141">
    <property type="entry name" value="ASP_PROTEASE"/>
    <property type="match status" value="2"/>
</dbReference>
<sequence>MRLSVLLLSFIGVAVARDGFIKLDLHTNSRTRLRKRQTNTEDLDQQLVGDPSRTFYWLNITVGTPPQAIALDIDTGSSDLVVISSSVKACSDAGMCRGGAFDSAKSSTYQLILQNGSDVAYGDGTEFIGDLFTDVMSVGGIDIKKGALFAGLTNGLINGSITNDGIGTIGIGYRALSGITPLTEQANGTLPPTVVSAMVESGDIAREAYSLILGSQEANSGNVIFGGIDGSAYSGDLVALPVQPSPNEYANYTALQAALTGISVTDLDGTRLLTDEDFGVAALLDSGTTVTVLPASVAVALNRGFGVVEGVLPCSRAQANATITYHFGGPEGPSVKVPLSSLMDPLSSDASSQNTFSNGENACNFNVEAEHGSNGVVLGDSFMRSGYFVYDLENNQVAIAQAAASPASGGSITPIPSGTEIPGCSSTNTFMLPASNLASVPVPSDASASTESVSGSLLPATATFDLGAVTTQTVNQTPSGATASSSSSSTGAATKQTAVAKQAALGLAAVAVVGSVIYM</sequence>
<keyword evidence="5" id="KW-0378">Hydrolase</keyword>
<dbReference type="InterPro" id="IPR001461">
    <property type="entry name" value="Aspartic_peptidase_A1"/>
</dbReference>
<dbReference type="InterPro" id="IPR001969">
    <property type="entry name" value="Aspartic_peptidase_AS"/>
</dbReference>
<evidence type="ECO:0000313" key="8">
    <source>
        <dbReference type="EMBL" id="KPI41215.1"/>
    </source>
</evidence>
<keyword evidence="9" id="KW-1185">Reference proteome</keyword>
<evidence type="ECO:0000256" key="1">
    <source>
        <dbReference type="ARBA" id="ARBA00007447"/>
    </source>
</evidence>
<evidence type="ECO:0000256" key="2">
    <source>
        <dbReference type="ARBA" id="ARBA00022750"/>
    </source>
</evidence>
<keyword evidence="6" id="KW-0732">Signal</keyword>
<dbReference type="VEuPathDB" id="FungiDB:AB675_7864"/>
<evidence type="ECO:0000256" key="4">
    <source>
        <dbReference type="PIRSR" id="PIRSR601461-2"/>
    </source>
</evidence>
<accession>A0A0N1P1S5</accession>
<keyword evidence="2 5" id="KW-0064">Aspartyl protease</keyword>
<dbReference type="InterPro" id="IPR021109">
    <property type="entry name" value="Peptidase_aspartic_dom_sf"/>
</dbReference>
<dbReference type="AlphaFoldDB" id="A0A0N1P1S5"/>
<dbReference type="PRINTS" id="PR00792">
    <property type="entry name" value="PEPSIN"/>
</dbReference>
<evidence type="ECO:0000256" key="6">
    <source>
        <dbReference type="SAM" id="SignalP"/>
    </source>
</evidence>
<protein>
    <submittedName>
        <fullName evidence="8">Putative aspartic-type endopeptidase OPSB</fullName>
    </submittedName>
</protein>
<feature type="domain" description="Peptidase A1" evidence="7">
    <location>
        <begin position="56"/>
        <end position="400"/>
    </location>
</feature>
<dbReference type="SUPFAM" id="SSF50630">
    <property type="entry name" value="Acid proteases"/>
    <property type="match status" value="1"/>
</dbReference>
<reference evidence="8 9" key="1">
    <citation type="submission" date="2015-06" db="EMBL/GenBank/DDBJ databases">
        <title>Draft genome of the ant-associated black yeast Phialophora attae CBS 131958.</title>
        <authorList>
            <person name="Moreno L.F."/>
            <person name="Stielow B.J."/>
            <person name="de Hoog S."/>
            <person name="Vicente V.A."/>
            <person name="Weiss V.A."/>
            <person name="de Vries M."/>
            <person name="Cruz L.M."/>
            <person name="Souza E.M."/>
        </authorList>
    </citation>
    <scope>NUCLEOTIDE SEQUENCE [LARGE SCALE GENOMIC DNA]</scope>
    <source>
        <strain evidence="8 9">CBS 131958</strain>
    </source>
</reference>
<dbReference type="EMBL" id="LFJN01000010">
    <property type="protein sequence ID" value="KPI41215.1"/>
    <property type="molecule type" value="Genomic_DNA"/>
</dbReference>
<feature type="active site" evidence="3">
    <location>
        <position position="74"/>
    </location>
</feature>
<dbReference type="Proteomes" id="UP000038010">
    <property type="component" value="Unassembled WGS sequence"/>
</dbReference>
<dbReference type="GO" id="GO:0004190">
    <property type="term" value="F:aspartic-type endopeptidase activity"/>
    <property type="evidence" value="ECO:0007669"/>
    <property type="project" value="UniProtKB-KW"/>
</dbReference>
<dbReference type="STRING" id="1664694.A0A0N1P1S5"/>
<evidence type="ECO:0000313" key="9">
    <source>
        <dbReference type="Proteomes" id="UP000038010"/>
    </source>
</evidence>
<dbReference type="Pfam" id="PF00026">
    <property type="entry name" value="Asp"/>
    <property type="match status" value="1"/>
</dbReference>
<dbReference type="RefSeq" id="XP_018001178.1">
    <property type="nucleotide sequence ID" value="XM_018148265.1"/>
</dbReference>
<organism evidence="8 9">
    <name type="scientific">Cyphellophora attinorum</name>
    <dbReference type="NCBI Taxonomy" id="1664694"/>
    <lineage>
        <taxon>Eukaryota</taxon>
        <taxon>Fungi</taxon>
        <taxon>Dikarya</taxon>
        <taxon>Ascomycota</taxon>
        <taxon>Pezizomycotina</taxon>
        <taxon>Eurotiomycetes</taxon>
        <taxon>Chaetothyriomycetidae</taxon>
        <taxon>Chaetothyriales</taxon>
        <taxon>Cyphellophoraceae</taxon>
        <taxon>Cyphellophora</taxon>
    </lineage>
</organism>
<dbReference type="InterPro" id="IPR033121">
    <property type="entry name" value="PEPTIDASE_A1"/>
</dbReference>
<keyword evidence="5" id="KW-0645">Protease</keyword>